<evidence type="ECO:0000256" key="2">
    <source>
        <dbReference type="SAM" id="MobiDB-lite"/>
    </source>
</evidence>
<gene>
    <name evidence="4" type="ORF">WJX81_001301</name>
</gene>
<dbReference type="Proteomes" id="UP001445335">
    <property type="component" value="Unassembled WGS sequence"/>
</dbReference>
<keyword evidence="5" id="KW-1185">Reference proteome</keyword>
<dbReference type="Gene3D" id="1.20.1280.50">
    <property type="match status" value="1"/>
</dbReference>
<dbReference type="InterPro" id="IPR036047">
    <property type="entry name" value="F-box-like_dom_sf"/>
</dbReference>
<dbReference type="PANTHER" id="PTHR19855:SF11">
    <property type="entry name" value="RIBOSOME BIOGENESIS PROTEIN WDR12"/>
    <property type="match status" value="1"/>
</dbReference>
<reference evidence="4 5" key="1">
    <citation type="journal article" date="2024" name="Nat. Commun.">
        <title>Phylogenomics reveals the evolutionary origins of lichenization in chlorophyte algae.</title>
        <authorList>
            <person name="Puginier C."/>
            <person name="Libourel C."/>
            <person name="Otte J."/>
            <person name="Skaloud P."/>
            <person name="Haon M."/>
            <person name="Grisel S."/>
            <person name="Petersen M."/>
            <person name="Berrin J.G."/>
            <person name="Delaux P.M."/>
            <person name="Dal Grande F."/>
            <person name="Keller J."/>
        </authorList>
    </citation>
    <scope>NUCLEOTIDE SEQUENCE [LARGE SCALE GENOMIC DNA]</scope>
    <source>
        <strain evidence="4 5">SAG 245.80</strain>
    </source>
</reference>
<evidence type="ECO:0000256" key="1">
    <source>
        <dbReference type="PROSITE-ProRule" id="PRU00221"/>
    </source>
</evidence>
<comment type="caution">
    <text evidence="4">The sequence shown here is derived from an EMBL/GenBank/DDBJ whole genome shotgun (WGS) entry which is preliminary data.</text>
</comment>
<dbReference type="CDD" id="cd09917">
    <property type="entry name" value="F-box_SF"/>
    <property type="match status" value="1"/>
</dbReference>
<dbReference type="InterPro" id="IPR036322">
    <property type="entry name" value="WD40_repeat_dom_sf"/>
</dbReference>
<dbReference type="PROSITE" id="PS50181">
    <property type="entry name" value="FBOX"/>
    <property type="match status" value="1"/>
</dbReference>
<accession>A0AAW1RXH5</accession>
<keyword evidence="1" id="KW-0853">WD repeat</keyword>
<dbReference type="PROSITE" id="PS50082">
    <property type="entry name" value="WD_REPEATS_2"/>
    <property type="match status" value="2"/>
</dbReference>
<dbReference type="SUPFAM" id="SSF81383">
    <property type="entry name" value="F-box domain"/>
    <property type="match status" value="1"/>
</dbReference>
<feature type="region of interest" description="Disordered" evidence="2">
    <location>
        <begin position="355"/>
        <end position="376"/>
    </location>
</feature>
<proteinExistence type="predicted"/>
<evidence type="ECO:0000259" key="3">
    <source>
        <dbReference type="PROSITE" id="PS50181"/>
    </source>
</evidence>
<dbReference type="InterPro" id="IPR001680">
    <property type="entry name" value="WD40_rpt"/>
</dbReference>
<feature type="compositionally biased region" description="Gly residues" evidence="2">
    <location>
        <begin position="355"/>
        <end position="371"/>
    </location>
</feature>
<protein>
    <recommendedName>
        <fullName evidence="3">F-box domain-containing protein</fullName>
    </recommendedName>
</protein>
<evidence type="ECO:0000313" key="4">
    <source>
        <dbReference type="EMBL" id="KAK9838471.1"/>
    </source>
</evidence>
<sequence>MAGSSPVVGDGLELISTLPAGALHHVFDYLGPRDLCAVGATCRGWHLLQGDAAANQAWSAFYEKRWAAPAGVLVAGVTWQARYGRKLRTQAAYGGRARADNLFGHRAGVRCLGLLPGRNLLVTGSADKTVRLWSLDAGMPLATSRCHSGTVRALALDEHLLVSASNLDGALRVWRAEAADAGVLFDLQRATRLYGHQGPVTTVAVDETCIYSGSWDYSVRMWSRSRLTETALLSYDDWVWSVCPRVPHLLVAAGSLAVVHDLGTGRILRRYVSCARAALHSPRVEGTRDGRLLFCGNAEGAVLAYDLRIPSEAPAASLWTGGAIVHALSFDDPYLAAALGDGSLALVNVDQAMRGGRGSSPRGGGGGGGGPAARQFPGSGRPAYCVELRDQWMASGGESEVVRCFDFTGAMEAAERAQAGRAARNAAAAEGQQ</sequence>
<dbReference type="Pfam" id="PF00400">
    <property type="entry name" value="WD40"/>
    <property type="match status" value="3"/>
</dbReference>
<organism evidence="4 5">
    <name type="scientific">Elliptochloris bilobata</name>
    <dbReference type="NCBI Taxonomy" id="381761"/>
    <lineage>
        <taxon>Eukaryota</taxon>
        <taxon>Viridiplantae</taxon>
        <taxon>Chlorophyta</taxon>
        <taxon>core chlorophytes</taxon>
        <taxon>Trebouxiophyceae</taxon>
        <taxon>Trebouxiophyceae incertae sedis</taxon>
        <taxon>Elliptochloris clade</taxon>
        <taxon>Elliptochloris</taxon>
    </lineage>
</organism>
<feature type="repeat" description="WD" evidence="1">
    <location>
        <begin position="102"/>
        <end position="143"/>
    </location>
</feature>
<name>A0AAW1RXH5_9CHLO</name>
<dbReference type="Pfam" id="PF12937">
    <property type="entry name" value="F-box-like"/>
    <property type="match status" value="1"/>
</dbReference>
<dbReference type="PROSITE" id="PS50294">
    <property type="entry name" value="WD_REPEATS_REGION"/>
    <property type="match status" value="1"/>
</dbReference>
<dbReference type="InterPro" id="IPR001810">
    <property type="entry name" value="F-box_dom"/>
</dbReference>
<dbReference type="AlphaFoldDB" id="A0AAW1RXH5"/>
<dbReference type="SUPFAM" id="SSF50978">
    <property type="entry name" value="WD40 repeat-like"/>
    <property type="match status" value="1"/>
</dbReference>
<dbReference type="InterPro" id="IPR015943">
    <property type="entry name" value="WD40/YVTN_repeat-like_dom_sf"/>
</dbReference>
<dbReference type="SMART" id="SM00320">
    <property type="entry name" value="WD40"/>
    <property type="match status" value="5"/>
</dbReference>
<dbReference type="Gene3D" id="2.130.10.10">
    <property type="entry name" value="YVTN repeat-like/Quinoprotein amine dehydrogenase"/>
    <property type="match status" value="2"/>
</dbReference>
<dbReference type="EMBL" id="JALJOU010000018">
    <property type="protein sequence ID" value="KAK9838471.1"/>
    <property type="molecule type" value="Genomic_DNA"/>
</dbReference>
<evidence type="ECO:0000313" key="5">
    <source>
        <dbReference type="Proteomes" id="UP001445335"/>
    </source>
</evidence>
<feature type="domain" description="F-box" evidence="3">
    <location>
        <begin position="12"/>
        <end position="61"/>
    </location>
</feature>
<dbReference type="PANTHER" id="PTHR19855">
    <property type="entry name" value="WD40 REPEAT PROTEIN 12, 37"/>
    <property type="match status" value="1"/>
</dbReference>
<feature type="repeat" description="WD" evidence="1">
    <location>
        <begin position="193"/>
        <end position="223"/>
    </location>
</feature>